<dbReference type="Proteomes" id="UP000199542">
    <property type="component" value="Unassembled WGS sequence"/>
</dbReference>
<evidence type="ECO:0000313" key="2">
    <source>
        <dbReference type="EMBL" id="SCW62598.1"/>
    </source>
</evidence>
<dbReference type="AlphaFoldDB" id="A0A1G4S0P5"/>
<keyword evidence="1" id="KW-0472">Membrane</keyword>
<keyword evidence="1" id="KW-1133">Transmembrane helix</keyword>
<organism evidence="2 3">
    <name type="scientific">Rhizobium mongolense subsp. loessense</name>
    <dbReference type="NCBI Taxonomy" id="158890"/>
    <lineage>
        <taxon>Bacteria</taxon>
        <taxon>Pseudomonadati</taxon>
        <taxon>Pseudomonadota</taxon>
        <taxon>Alphaproteobacteria</taxon>
        <taxon>Hyphomicrobiales</taxon>
        <taxon>Rhizobiaceae</taxon>
        <taxon>Rhizobium/Agrobacterium group</taxon>
        <taxon>Rhizobium</taxon>
    </lineage>
</organism>
<proteinExistence type="predicted"/>
<feature type="transmembrane region" description="Helical" evidence="1">
    <location>
        <begin position="106"/>
        <end position="129"/>
    </location>
</feature>
<dbReference type="InterPro" id="IPR025597">
    <property type="entry name" value="DUF4345"/>
</dbReference>
<feature type="transmembrane region" description="Helical" evidence="1">
    <location>
        <begin position="78"/>
        <end position="100"/>
    </location>
</feature>
<accession>A0A1G4S0P5</accession>
<feature type="transmembrane region" description="Helical" evidence="1">
    <location>
        <begin position="50"/>
        <end position="66"/>
    </location>
</feature>
<evidence type="ECO:0008006" key="4">
    <source>
        <dbReference type="Google" id="ProtNLM"/>
    </source>
</evidence>
<protein>
    <recommendedName>
        <fullName evidence="4">DUF4345 domain-containing protein</fullName>
    </recommendedName>
</protein>
<reference evidence="2 3" key="1">
    <citation type="submission" date="2016-10" db="EMBL/GenBank/DDBJ databases">
        <authorList>
            <person name="de Groot N.N."/>
        </authorList>
    </citation>
    <scope>NUCLEOTIDE SEQUENCE [LARGE SCALE GENOMIC DNA]</scope>
    <source>
        <strain evidence="2 3">CGMCC 1.3401</strain>
    </source>
</reference>
<keyword evidence="1" id="KW-0812">Transmembrane</keyword>
<dbReference type="RefSeq" id="WP_092585855.1">
    <property type="nucleotide sequence ID" value="NZ_FMTM01000004.1"/>
</dbReference>
<sequence length="136" mass="14549">MSLLTMIVRILCLVPVLTGLLDVVIGSHSLAIAGMKMPPGVLENPVLESQVRFFGMIWIGWGLGLWRTSGDLRANAGWFRGLLGILFLSGLARAAAALQFGLPGGALNAAIIAELVGVPLLLAWHTTLLRKIPEKR</sequence>
<gene>
    <name evidence="2" type="ORF">SAMN02927900_03264</name>
</gene>
<dbReference type="Pfam" id="PF14248">
    <property type="entry name" value="DUF4345"/>
    <property type="match status" value="1"/>
</dbReference>
<evidence type="ECO:0000256" key="1">
    <source>
        <dbReference type="SAM" id="Phobius"/>
    </source>
</evidence>
<evidence type="ECO:0000313" key="3">
    <source>
        <dbReference type="Proteomes" id="UP000199542"/>
    </source>
</evidence>
<dbReference type="EMBL" id="FMTM01000004">
    <property type="protein sequence ID" value="SCW62598.1"/>
    <property type="molecule type" value="Genomic_DNA"/>
</dbReference>
<name>A0A1G4S0P5_9HYPH</name>